<name>A0AAE9Z528_9GAMM</name>
<protein>
    <submittedName>
        <fullName evidence="2">Uncharacterized protein</fullName>
    </submittedName>
</protein>
<feature type="transmembrane region" description="Helical" evidence="1">
    <location>
        <begin position="100"/>
        <end position="120"/>
    </location>
</feature>
<evidence type="ECO:0000256" key="1">
    <source>
        <dbReference type="SAM" id="Phobius"/>
    </source>
</evidence>
<feature type="transmembrane region" description="Helical" evidence="1">
    <location>
        <begin position="6"/>
        <end position="28"/>
    </location>
</feature>
<dbReference type="AlphaFoldDB" id="A0AAE9Z528"/>
<feature type="transmembrane region" description="Helical" evidence="1">
    <location>
        <begin position="72"/>
        <end position="93"/>
    </location>
</feature>
<proteinExistence type="predicted"/>
<organism evidence="2 3">
    <name type="scientific">Thalassomonas viridans</name>
    <dbReference type="NCBI Taxonomy" id="137584"/>
    <lineage>
        <taxon>Bacteria</taxon>
        <taxon>Pseudomonadati</taxon>
        <taxon>Pseudomonadota</taxon>
        <taxon>Gammaproteobacteria</taxon>
        <taxon>Alteromonadales</taxon>
        <taxon>Colwelliaceae</taxon>
        <taxon>Thalassomonas</taxon>
    </lineage>
</organism>
<feature type="transmembrane region" description="Helical" evidence="1">
    <location>
        <begin position="40"/>
        <end position="60"/>
    </location>
</feature>
<dbReference type="EMBL" id="CP059733">
    <property type="protein sequence ID" value="WDE06199.1"/>
    <property type="molecule type" value="Genomic_DNA"/>
</dbReference>
<keyword evidence="1" id="KW-0812">Transmembrane</keyword>
<dbReference type="Proteomes" id="UP000032352">
    <property type="component" value="Chromosome"/>
</dbReference>
<keyword evidence="1" id="KW-0472">Membrane</keyword>
<reference evidence="2 3" key="1">
    <citation type="journal article" date="2015" name="Genome Announc.">
        <title>Draft Genome Sequences of Marine Isolates of Thalassomonas viridans and Thalassomonas actiniarum.</title>
        <authorList>
            <person name="Olonade I."/>
            <person name="van Zyl L.J."/>
            <person name="Trindade M."/>
        </authorList>
    </citation>
    <scope>NUCLEOTIDE SEQUENCE [LARGE SCALE GENOMIC DNA]</scope>
    <source>
        <strain evidence="2 3">XOM25</strain>
    </source>
</reference>
<accession>A0AAE9Z528</accession>
<gene>
    <name evidence="2" type="ORF">SG34_004515</name>
</gene>
<evidence type="ECO:0000313" key="3">
    <source>
        <dbReference type="Proteomes" id="UP000032352"/>
    </source>
</evidence>
<feature type="transmembrane region" description="Helical" evidence="1">
    <location>
        <begin position="140"/>
        <end position="160"/>
    </location>
</feature>
<dbReference type="KEGG" id="tvd:SG34_004515"/>
<sequence length="177" mass="20226">MLYSAENAHLIGIFDLVVLLVFVAAFLLNAKNWREQKSVFIASAIFALNILITGDTFSIFIDMETYSGTDYYLRWIEFDSLSIIAVIIIHLLFRIEHSRVTSIAMYLLAISIFFHLAMHVDIIENGNRSSWWLWDLYTPAINIFGLSIAALMIISAIMNMKNKQAIARRFADNAVIK</sequence>
<keyword evidence="1" id="KW-1133">Transmembrane helix</keyword>
<reference evidence="2 3" key="2">
    <citation type="journal article" date="2022" name="Mar. Drugs">
        <title>Bioassay-Guided Fractionation Leads to the Detection of Cholic Acid Generated by the Rare Thalassomonas sp.</title>
        <authorList>
            <person name="Pheiffer F."/>
            <person name="Schneider Y.K."/>
            <person name="Hansen E.H."/>
            <person name="Andersen J.H."/>
            <person name="Isaksson J."/>
            <person name="Busche T."/>
            <person name="R C."/>
            <person name="Kalinowski J."/>
            <person name="Zyl L.V."/>
            <person name="Trindade M."/>
        </authorList>
    </citation>
    <scope>NUCLEOTIDE SEQUENCE [LARGE SCALE GENOMIC DNA]</scope>
    <source>
        <strain evidence="2 3">XOM25</strain>
    </source>
</reference>
<evidence type="ECO:0000313" key="2">
    <source>
        <dbReference type="EMBL" id="WDE06199.1"/>
    </source>
</evidence>
<keyword evidence="3" id="KW-1185">Reference proteome</keyword>
<dbReference type="RefSeq" id="WP_044840366.1">
    <property type="nucleotide sequence ID" value="NZ_CP059733.1"/>
</dbReference>